<dbReference type="EMBL" id="CAHR02000045">
    <property type="protein sequence ID" value="CCG81577.1"/>
    <property type="molecule type" value="Genomic_DNA"/>
</dbReference>
<feature type="transmembrane region" description="Helical" evidence="5">
    <location>
        <begin position="143"/>
        <end position="167"/>
    </location>
</feature>
<gene>
    <name evidence="7" type="ORF">TAPDE_001428</name>
</gene>
<feature type="domain" description="PIG-P" evidence="6">
    <location>
        <begin position="101"/>
        <end position="218"/>
    </location>
</feature>
<dbReference type="eggNOG" id="KOG2257">
    <property type="taxonomic scope" value="Eukaryota"/>
</dbReference>
<dbReference type="Proteomes" id="UP000013776">
    <property type="component" value="Unassembled WGS sequence"/>
</dbReference>
<evidence type="ECO:0000313" key="8">
    <source>
        <dbReference type="Proteomes" id="UP000013776"/>
    </source>
</evidence>
<evidence type="ECO:0000313" key="7">
    <source>
        <dbReference type="EMBL" id="CCG81577.1"/>
    </source>
</evidence>
<proteinExistence type="predicted"/>
<organism evidence="7 8">
    <name type="scientific">Taphrina deformans (strain PYCC 5710 / ATCC 11124 / CBS 356.35 / IMI 108563 / JCM 9778 / NBRC 8474)</name>
    <name type="common">Peach leaf curl fungus</name>
    <name type="synonym">Lalaria deformans</name>
    <dbReference type="NCBI Taxonomy" id="1097556"/>
    <lineage>
        <taxon>Eukaryota</taxon>
        <taxon>Fungi</taxon>
        <taxon>Dikarya</taxon>
        <taxon>Ascomycota</taxon>
        <taxon>Taphrinomycotina</taxon>
        <taxon>Taphrinomycetes</taxon>
        <taxon>Taphrinales</taxon>
        <taxon>Taphrinaceae</taxon>
        <taxon>Taphrina</taxon>
    </lineage>
</organism>
<protein>
    <recommendedName>
        <fullName evidence="6">PIG-P domain-containing protein</fullName>
    </recommendedName>
</protein>
<keyword evidence="3 5" id="KW-1133">Transmembrane helix</keyword>
<sequence>MEAFKRQSSQDLTRSRSYNSFLESQSQLPPLYNRPAHLPHQQSFSALLRPGSSRTNSSKNLKLVGKSLPGTPDITSDEGSDAGYFSTFSGPGYLKPSIVPTYEYYGFVLYLSSTVLFGLYLIWGLLGPQVLEDWIGDLGYPDRWWALAIPAWSVVALIYIYVALACYNTQVLTPKLTDRRTITDSHAKICQKSEADKWNQGTDAVLDLPISAVCDALYNETKCVD</sequence>
<dbReference type="PANTHER" id="PTHR46346:SF1">
    <property type="entry name" value="PHOSPHATIDYLINOSITOL N-ACETYLGLUCOSAMINYLTRANSFERASE SUBUNIT P"/>
    <property type="match status" value="1"/>
</dbReference>
<evidence type="ECO:0000256" key="4">
    <source>
        <dbReference type="ARBA" id="ARBA00023136"/>
    </source>
</evidence>
<accession>R4XB69</accession>
<dbReference type="AlphaFoldDB" id="R4XB69"/>
<keyword evidence="8" id="KW-1185">Reference proteome</keyword>
<dbReference type="GO" id="GO:0005783">
    <property type="term" value="C:endoplasmic reticulum"/>
    <property type="evidence" value="ECO:0007669"/>
    <property type="project" value="TreeGrafter"/>
</dbReference>
<evidence type="ECO:0000259" key="6">
    <source>
        <dbReference type="Pfam" id="PF08510"/>
    </source>
</evidence>
<evidence type="ECO:0000256" key="2">
    <source>
        <dbReference type="ARBA" id="ARBA00022692"/>
    </source>
</evidence>
<feature type="transmembrane region" description="Helical" evidence="5">
    <location>
        <begin position="104"/>
        <end position="123"/>
    </location>
</feature>
<keyword evidence="2 5" id="KW-0812">Transmembrane</keyword>
<comment type="subcellular location">
    <subcellularLocation>
        <location evidence="1">Membrane</location>
        <topology evidence="1">Multi-pass membrane protein</topology>
    </subcellularLocation>
</comment>
<dbReference type="PANTHER" id="PTHR46346">
    <property type="entry name" value="PHOSPHATIDYLINOSITOL N-ACETYLGLUCOSAMINYLTRANSFERASE SUBUNIT P"/>
    <property type="match status" value="1"/>
</dbReference>
<evidence type="ECO:0000256" key="3">
    <source>
        <dbReference type="ARBA" id="ARBA00022989"/>
    </source>
</evidence>
<reference evidence="7 8" key="1">
    <citation type="journal article" date="2013" name="MBio">
        <title>Genome sequencing of the plant pathogen Taphrina deformans, the causal agent of peach leaf curl.</title>
        <authorList>
            <person name="Cisse O.H."/>
            <person name="Almeida J.M.G.C.F."/>
            <person name="Fonseca A."/>
            <person name="Kumar A.A."/>
            <person name="Salojaervi J."/>
            <person name="Overmyer K."/>
            <person name="Hauser P.M."/>
            <person name="Pagni M."/>
        </authorList>
    </citation>
    <scope>NUCLEOTIDE SEQUENCE [LARGE SCALE GENOMIC DNA]</scope>
    <source>
        <strain evidence="8">PYCC 5710 / ATCC 11124 / CBS 356.35 / IMI 108563 / JCM 9778 / NBRC 8474</strain>
    </source>
</reference>
<dbReference type="STRING" id="1097556.R4XB69"/>
<dbReference type="InterPro" id="IPR052263">
    <property type="entry name" value="GPI_Anchor_Biosynth"/>
</dbReference>
<dbReference type="VEuPathDB" id="FungiDB:TAPDE_001428"/>
<name>R4XB69_TAPDE</name>
<evidence type="ECO:0000256" key="1">
    <source>
        <dbReference type="ARBA" id="ARBA00004141"/>
    </source>
</evidence>
<dbReference type="InterPro" id="IPR013717">
    <property type="entry name" value="PIG-P"/>
</dbReference>
<dbReference type="GO" id="GO:0006506">
    <property type="term" value="P:GPI anchor biosynthetic process"/>
    <property type="evidence" value="ECO:0007669"/>
    <property type="project" value="TreeGrafter"/>
</dbReference>
<dbReference type="Pfam" id="PF08510">
    <property type="entry name" value="PIG-P"/>
    <property type="match status" value="1"/>
</dbReference>
<comment type="caution">
    <text evidence="7">The sequence shown here is derived from an EMBL/GenBank/DDBJ whole genome shotgun (WGS) entry which is preliminary data.</text>
</comment>
<keyword evidence="4 5" id="KW-0472">Membrane</keyword>
<dbReference type="GO" id="GO:0016020">
    <property type="term" value="C:membrane"/>
    <property type="evidence" value="ECO:0007669"/>
    <property type="project" value="UniProtKB-SubCell"/>
</dbReference>
<dbReference type="OrthoDB" id="690928at2759"/>
<evidence type="ECO:0000256" key="5">
    <source>
        <dbReference type="SAM" id="Phobius"/>
    </source>
</evidence>